<feature type="compositionally biased region" description="Low complexity" evidence="1">
    <location>
        <begin position="22"/>
        <end position="38"/>
    </location>
</feature>
<evidence type="ECO:0000256" key="1">
    <source>
        <dbReference type="SAM" id="MobiDB-lite"/>
    </source>
</evidence>
<evidence type="ECO:0000313" key="2">
    <source>
        <dbReference type="Ensembl" id="ENSCSAVP00000001032.1"/>
    </source>
</evidence>
<proteinExistence type="predicted"/>
<feature type="region of interest" description="Disordered" evidence="1">
    <location>
        <begin position="1"/>
        <end position="54"/>
    </location>
</feature>
<name>H2Y6T4_CIOSA</name>
<feature type="region of interest" description="Disordered" evidence="1">
    <location>
        <begin position="157"/>
        <end position="213"/>
    </location>
</feature>
<dbReference type="HOGENOM" id="CLU_1296966_0_0_1"/>
<reference evidence="2" key="2">
    <citation type="submission" date="2025-08" db="UniProtKB">
        <authorList>
            <consortium name="Ensembl"/>
        </authorList>
    </citation>
    <scope>IDENTIFICATION</scope>
</reference>
<feature type="region of interest" description="Disordered" evidence="1">
    <location>
        <begin position="76"/>
        <end position="112"/>
    </location>
</feature>
<protein>
    <submittedName>
        <fullName evidence="2">Uncharacterized protein</fullName>
    </submittedName>
</protein>
<dbReference type="Ensembl" id="ENSCSAVT00000001043.1">
    <property type="protein sequence ID" value="ENSCSAVP00000001032.1"/>
    <property type="gene ID" value="ENSCSAVG00000000573.1"/>
</dbReference>
<feature type="compositionally biased region" description="Polar residues" evidence="1">
    <location>
        <begin position="98"/>
        <end position="107"/>
    </location>
</feature>
<feature type="compositionally biased region" description="Polar residues" evidence="1">
    <location>
        <begin position="1"/>
        <end position="10"/>
    </location>
</feature>
<evidence type="ECO:0000313" key="3">
    <source>
        <dbReference type="Proteomes" id="UP000007875"/>
    </source>
</evidence>
<reference evidence="2" key="3">
    <citation type="submission" date="2025-09" db="UniProtKB">
        <authorList>
            <consortium name="Ensembl"/>
        </authorList>
    </citation>
    <scope>IDENTIFICATION</scope>
</reference>
<reference evidence="3" key="1">
    <citation type="submission" date="2003-08" db="EMBL/GenBank/DDBJ databases">
        <authorList>
            <person name="Birren B."/>
            <person name="Nusbaum C."/>
            <person name="Abebe A."/>
            <person name="Abouelleil A."/>
            <person name="Adekoya E."/>
            <person name="Ait-zahra M."/>
            <person name="Allen N."/>
            <person name="Allen T."/>
            <person name="An P."/>
            <person name="Anderson M."/>
            <person name="Anderson S."/>
            <person name="Arachchi H."/>
            <person name="Armbruster J."/>
            <person name="Bachantsang P."/>
            <person name="Baldwin J."/>
            <person name="Barry A."/>
            <person name="Bayul T."/>
            <person name="Blitshsteyn B."/>
            <person name="Bloom T."/>
            <person name="Blye J."/>
            <person name="Boguslavskiy L."/>
            <person name="Borowsky M."/>
            <person name="Boukhgalter B."/>
            <person name="Brunache A."/>
            <person name="Butler J."/>
            <person name="Calixte N."/>
            <person name="Calvo S."/>
            <person name="Camarata J."/>
            <person name="Campo K."/>
            <person name="Chang J."/>
            <person name="Cheshatsang Y."/>
            <person name="Citroen M."/>
            <person name="Collymore A."/>
            <person name="Considine T."/>
            <person name="Cook A."/>
            <person name="Cooke P."/>
            <person name="Corum B."/>
            <person name="Cuomo C."/>
            <person name="David R."/>
            <person name="Dawoe T."/>
            <person name="Degray S."/>
            <person name="Dodge S."/>
            <person name="Dooley K."/>
            <person name="Dorje P."/>
            <person name="Dorjee K."/>
            <person name="Dorris L."/>
            <person name="Duffey N."/>
            <person name="Dupes A."/>
            <person name="Elkins T."/>
            <person name="Engels R."/>
            <person name="Erickson J."/>
            <person name="Farina A."/>
            <person name="Faro S."/>
            <person name="Ferreira P."/>
            <person name="Fischer H."/>
            <person name="Fitzgerald M."/>
            <person name="Foley K."/>
            <person name="Gage D."/>
            <person name="Galagan J."/>
            <person name="Gearin G."/>
            <person name="Gnerre S."/>
            <person name="Gnirke A."/>
            <person name="Goyette A."/>
            <person name="Graham J."/>
            <person name="Grandbois E."/>
            <person name="Gyaltsen K."/>
            <person name="Hafez N."/>
            <person name="Hagopian D."/>
            <person name="Hagos B."/>
            <person name="Hall J."/>
            <person name="Hatcher B."/>
            <person name="Heller A."/>
            <person name="Higgins H."/>
            <person name="Honan T."/>
            <person name="Horn A."/>
            <person name="Houde N."/>
            <person name="Hughes L."/>
            <person name="Hulme W."/>
            <person name="Husby E."/>
            <person name="Iliev I."/>
            <person name="Jaffe D."/>
            <person name="Jones C."/>
            <person name="Kamal M."/>
            <person name="Kamat A."/>
            <person name="Kamvysselis M."/>
            <person name="Karlsson E."/>
            <person name="Kells C."/>
            <person name="Kieu A."/>
            <person name="Kisner P."/>
            <person name="Kodira C."/>
            <person name="Kulbokas E."/>
            <person name="Labutti K."/>
            <person name="Lama D."/>
            <person name="Landers T."/>
            <person name="Leger J."/>
            <person name="Levine S."/>
            <person name="Lewis D."/>
            <person name="Lewis T."/>
            <person name="Lindblad-toh K."/>
            <person name="Liu X."/>
            <person name="Lokyitsang T."/>
            <person name="Lokyitsang Y."/>
            <person name="Lucien O."/>
            <person name="Lui A."/>
            <person name="Ma L.J."/>
            <person name="Mabbitt R."/>
            <person name="Macdonald J."/>
            <person name="Maclean C."/>
            <person name="Major J."/>
            <person name="Manning J."/>
            <person name="Marabella R."/>
            <person name="Maru K."/>
            <person name="Matthews C."/>
            <person name="Mauceli E."/>
            <person name="Mccarthy M."/>
            <person name="Mcdonough S."/>
            <person name="Mcghee T."/>
            <person name="Meldrim J."/>
            <person name="Meneus L."/>
            <person name="Mesirov J."/>
            <person name="Mihalev A."/>
            <person name="Mihova T."/>
            <person name="Mikkelsen T."/>
            <person name="Mlenga V."/>
            <person name="Moru K."/>
            <person name="Mozes J."/>
            <person name="Mulrain L."/>
            <person name="Munson G."/>
            <person name="Naylor J."/>
            <person name="Newes C."/>
            <person name="Nguyen C."/>
            <person name="Nguyen N."/>
            <person name="Nguyen T."/>
            <person name="Nicol R."/>
            <person name="Nielsen C."/>
            <person name="Nizzari M."/>
            <person name="Norbu C."/>
            <person name="Norbu N."/>
            <person name="O'donnell P."/>
            <person name="Okoawo O."/>
            <person name="O'leary S."/>
            <person name="Omotosho B."/>
            <person name="O'neill K."/>
            <person name="Osman S."/>
            <person name="Parker S."/>
            <person name="Perrin D."/>
            <person name="Phunkhang P."/>
            <person name="Piqani B."/>
            <person name="Purcell S."/>
            <person name="Rachupka T."/>
            <person name="Ramasamy U."/>
            <person name="Rameau R."/>
            <person name="Ray V."/>
            <person name="Raymond C."/>
            <person name="Retta R."/>
            <person name="Richardson S."/>
            <person name="Rise C."/>
            <person name="Rodriguez J."/>
            <person name="Rogers J."/>
            <person name="Rogov P."/>
            <person name="Rutman M."/>
            <person name="Schupbach R."/>
            <person name="Seaman C."/>
            <person name="Settipalli S."/>
            <person name="Sharpe T."/>
            <person name="Sheridan J."/>
            <person name="Sherpa N."/>
            <person name="Shi J."/>
            <person name="Smirnov S."/>
            <person name="Smith C."/>
            <person name="Sougnez C."/>
            <person name="Spencer B."/>
            <person name="Stalker J."/>
            <person name="Stange-thomann N."/>
            <person name="Stavropoulos S."/>
            <person name="Stetson K."/>
            <person name="Stone C."/>
            <person name="Stone S."/>
            <person name="Stubbs M."/>
            <person name="Talamas J."/>
            <person name="Tchuinga P."/>
            <person name="Tenzing P."/>
            <person name="Tesfaye S."/>
            <person name="Theodore J."/>
            <person name="Thoulutsang Y."/>
            <person name="Topham K."/>
            <person name="Towey S."/>
            <person name="Tsamla T."/>
            <person name="Tsomo N."/>
            <person name="Vallee D."/>
            <person name="Vassiliev H."/>
            <person name="Venkataraman V."/>
            <person name="Vinson J."/>
            <person name="Vo A."/>
            <person name="Wade C."/>
            <person name="Wang S."/>
            <person name="Wangchuk T."/>
            <person name="Wangdi T."/>
            <person name="Whittaker C."/>
            <person name="Wilkinson J."/>
            <person name="Wu Y."/>
            <person name="Wyman D."/>
            <person name="Yadav S."/>
            <person name="Yang S."/>
            <person name="Yang X."/>
            <person name="Yeager S."/>
            <person name="Yee E."/>
            <person name="Young G."/>
            <person name="Zainoun J."/>
            <person name="Zembeck L."/>
            <person name="Zimmer A."/>
            <person name="Zody M."/>
            <person name="Lander E."/>
        </authorList>
    </citation>
    <scope>NUCLEOTIDE SEQUENCE [LARGE SCALE GENOMIC DNA]</scope>
</reference>
<sequence>MEISDNTRGSMNRKPKFVEIPSVPTSDHGSGSSSASSTSKRHDDVTVTSAADEPDPALMAKLGMLVGDQRVSHVKTTSHHHPILSNNLIGSNERKKTQTTSPASTLSDKGIGSSVGSFDSEFRHNSPLFLPTSSNPPYDVRSGSLDSRTHEVAFLMEQQQPTSHTRSSSEIIITDSNAGENITHPKLAEQSSAPLWNSDPRRGSKKTNSLTSQ</sequence>
<keyword evidence="3" id="KW-1185">Reference proteome</keyword>
<organism evidence="2 3">
    <name type="scientific">Ciona savignyi</name>
    <name type="common">Pacific transparent sea squirt</name>
    <dbReference type="NCBI Taxonomy" id="51511"/>
    <lineage>
        <taxon>Eukaryota</taxon>
        <taxon>Metazoa</taxon>
        <taxon>Chordata</taxon>
        <taxon>Tunicata</taxon>
        <taxon>Ascidiacea</taxon>
        <taxon>Phlebobranchia</taxon>
        <taxon>Cionidae</taxon>
        <taxon>Ciona</taxon>
    </lineage>
</organism>
<dbReference type="Proteomes" id="UP000007875">
    <property type="component" value="Unassembled WGS sequence"/>
</dbReference>
<accession>H2Y6T4</accession>
<feature type="compositionally biased region" description="Polar residues" evidence="1">
    <location>
        <begin position="157"/>
        <end position="180"/>
    </location>
</feature>
<dbReference type="InParanoid" id="H2Y6T4"/>
<dbReference type="AlphaFoldDB" id="H2Y6T4"/>